<dbReference type="SUPFAM" id="SSF52402">
    <property type="entry name" value="Adenine nucleotide alpha hydrolases-like"/>
    <property type="match status" value="1"/>
</dbReference>
<comment type="similarity">
    <text evidence="2 5">Belongs to the universal stress protein A family.</text>
</comment>
<evidence type="ECO:0000313" key="8">
    <source>
        <dbReference type="EMBL" id="MDQ2309514.1"/>
    </source>
</evidence>
<dbReference type="GO" id="GO:0005737">
    <property type="term" value="C:cytoplasm"/>
    <property type="evidence" value="ECO:0007669"/>
    <property type="project" value="UniProtKB-SubCell"/>
</dbReference>
<evidence type="ECO:0000259" key="6">
    <source>
        <dbReference type="Pfam" id="PF00582"/>
    </source>
</evidence>
<evidence type="ECO:0000256" key="4">
    <source>
        <dbReference type="ARBA" id="ARBA00037131"/>
    </source>
</evidence>
<keyword evidence="9" id="KW-1185">Reference proteome</keyword>
<keyword evidence="3 5" id="KW-0963">Cytoplasm</keyword>
<dbReference type="RefSeq" id="WP_043083279.1">
    <property type="nucleotide sequence ID" value="NZ_CBCSIS010000005.1"/>
</dbReference>
<gene>
    <name evidence="8" type="primary">uspC</name>
    <name evidence="7" type="ORF">ABW06_01475</name>
    <name evidence="8" type="ORF">RBJ30_10415</name>
</gene>
<dbReference type="PATRIC" id="fig|61647.14.peg.2336"/>
<dbReference type="NCBIfam" id="NF007512">
    <property type="entry name" value="PRK10116.1"/>
    <property type="match status" value="1"/>
</dbReference>
<dbReference type="EMBL" id="LDZF01000001">
    <property type="protein sequence ID" value="KMK16642.1"/>
    <property type="molecule type" value="Genomic_DNA"/>
</dbReference>
<reference evidence="7 9" key="1">
    <citation type="submission" date="2015-05" db="EMBL/GenBank/DDBJ databases">
        <title>Genome sequences of Pluralibacter gergoviae.</title>
        <authorList>
            <person name="Greninger A.L."/>
            <person name="Miller S."/>
        </authorList>
    </citation>
    <scope>NUCLEOTIDE SEQUENCE [LARGE SCALE GENOMIC DNA]</scope>
    <source>
        <strain evidence="7 9">JS81F13</strain>
    </source>
</reference>
<evidence type="ECO:0000256" key="5">
    <source>
        <dbReference type="PIRNR" id="PIRNR006276"/>
    </source>
</evidence>
<dbReference type="Gene3D" id="3.40.50.620">
    <property type="entry name" value="HUPs"/>
    <property type="match status" value="1"/>
</dbReference>
<evidence type="ECO:0000313" key="9">
    <source>
        <dbReference type="Proteomes" id="UP000036196"/>
    </source>
</evidence>
<dbReference type="eggNOG" id="COG0589">
    <property type="taxonomic scope" value="Bacteria"/>
</dbReference>
<dbReference type="InterPro" id="IPR006016">
    <property type="entry name" value="UspA"/>
</dbReference>
<comment type="caution">
    <text evidence="7">The sequence shown here is derived from an EMBL/GenBank/DDBJ whole genome shotgun (WGS) entry which is preliminary data.</text>
</comment>
<dbReference type="KEGG" id="pge:LG71_14260"/>
<dbReference type="STRING" id="61647.LG71_14260"/>
<dbReference type="GeneID" id="61385519"/>
<dbReference type="Pfam" id="PF00582">
    <property type="entry name" value="Usp"/>
    <property type="match status" value="1"/>
</dbReference>
<dbReference type="PANTHER" id="PTHR46268">
    <property type="entry name" value="STRESS RESPONSE PROTEIN NHAX"/>
    <property type="match status" value="1"/>
</dbReference>
<sequence>MTYSHILVAVAPTPESQRLVNKAVSIARPANAQISLITFAADPEMYNQFAAPMLENLRELMHEETQQFLNGLVARADYPIATTVIASGEMSESIKSWCGKHQVDLVLCGNHNKSFFARATTAAKTVVGCCGVDVLLVSLQGNE</sequence>
<comment type="function">
    <text evidence="4 5">Required for resistance to DNA-damaging agents.</text>
</comment>
<evidence type="ECO:0000313" key="7">
    <source>
        <dbReference type="EMBL" id="KMK16642.1"/>
    </source>
</evidence>
<evidence type="ECO:0000256" key="1">
    <source>
        <dbReference type="ARBA" id="ARBA00004496"/>
    </source>
</evidence>
<dbReference type="Proteomes" id="UP001236270">
    <property type="component" value="Unassembled WGS sequence"/>
</dbReference>
<dbReference type="PIRSF" id="PIRSF006276">
    <property type="entry name" value="UspA"/>
    <property type="match status" value="1"/>
</dbReference>
<comment type="subcellular location">
    <subcellularLocation>
        <location evidence="1 5">Cytoplasm</location>
    </subcellularLocation>
</comment>
<dbReference type="OrthoDB" id="9792500at2"/>
<dbReference type="PANTHER" id="PTHR46268:SF16">
    <property type="entry name" value="UNIVERSAL STRESS PROTEIN C"/>
    <property type="match status" value="1"/>
</dbReference>
<dbReference type="InterPro" id="IPR006015">
    <property type="entry name" value="Universal_stress_UspA"/>
</dbReference>
<organism evidence="7 9">
    <name type="scientific">Pluralibacter gergoviae</name>
    <name type="common">Enterobacter gergoviae</name>
    <dbReference type="NCBI Taxonomy" id="61647"/>
    <lineage>
        <taxon>Bacteria</taxon>
        <taxon>Pseudomonadati</taxon>
        <taxon>Pseudomonadota</taxon>
        <taxon>Gammaproteobacteria</taxon>
        <taxon>Enterobacterales</taxon>
        <taxon>Enterobacteriaceae</taxon>
        <taxon>Pluralibacter</taxon>
    </lineage>
</organism>
<evidence type="ECO:0000256" key="3">
    <source>
        <dbReference type="ARBA" id="ARBA00022490"/>
    </source>
</evidence>
<feature type="domain" description="UspA" evidence="6">
    <location>
        <begin position="3"/>
        <end position="137"/>
    </location>
</feature>
<reference evidence="8" key="2">
    <citation type="submission" date="2023-08" db="EMBL/GenBank/DDBJ databases">
        <title>WGS of pathogenic bacterial species, Los Angeles County Public Health Laboratories.</title>
        <authorList>
            <person name="Garrigues J.M."/>
            <person name="Green N.M."/>
        </authorList>
    </citation>
    <scope>NUCLEOTIDE SEQUENCE</scope>
    <source>
        <strain evidence="8">LACPHL-BACT-2023-00068</strain>
    </source>
</reference>
<protein>
    <recommendedName>
        <fullName evidence="5">Universal stress protein</fullName>
    </recommendedName>
</protein>
<evidence type="ECO:0000256" key="2">
    <source>
        <dbReference type="ARBA" id="ARBA00008791"/>
    </source>
</evidence>
<name>A0A089R2Y8_PLUGE</name>
<proteinExistence type="inferred from homology"/>
<dbReference type="InterPro" id="IPR014729">
    <property type="entry name" value="Rossmann-like_a/b/a_fold"/>
</dbReference>
<dbReference type="AlphaFoldDB" id="A0A089R2Y8"/>
<dbReference type="Proteomes" id="UP000036196">
    <property type="component" value="Unassembled WGS sequence"/>
</dbReference>
<dbReference type="EMBL" id="JAVDNV010000006">
    <property type="protein sequence ID" value="MDQ2309514.1"/>
    <property type="molecule type" value="Genomic_DNA"/>
</dbReference>
<accession>A0A089R2Y8</accession>